<dbReference type="Gene3D" id="1.20.5.190">
    <property type="match status" value="1"/>
</dbReference>
<keyword evidence="2" id="KW-1185">Reference proteome</keyword>
<evidence type="ECO:0000313" key="2">
    <source>
        <dbReference type="Proteomes" id="UP000187209"/>
    </source>
</evidence>
<dbReference type="Pfam" id="PF00612">
    <property type="entry name" value="IQ"/>
    <property type="match status" value="1"/>
</dbReference>
<accession>A0A1R2CIX2</accession>
<name>A0A1R2CIX2_9CILI</name>
<dbReference type="PROSITE" id="PS50096">
    <property type="entry name" value="IQ"/>
    <property type="match status" value="1"/>
</dbReference>
<sequence length="450" mass="53161">MYEDHSLEKLRKVELLDVRRSQRLVTEYDRVNSSLSLHKMINQKVDYYSMQLSSYFHSVSELEITNFRQDLAAVQIQKMVRGYLTRINHQKEIIQIQKNLLNKLSSDLSQDANFCLFNVGRNADFASRVLQKAVRNFLFRKKLQKFEIYYEKVIFERDKVRISKLIAASFVVFSKFKITHMKYLKERDRRLRRIRRKLAVLRIKNVTKREGILIRNVRTSIKKYKRKLTLKVASVHSKATDEDASSHQSEIERLLRMKAMIEMEDARREKIKLGKISYKISKPFTLRLAPRLKPISNSSSNSSFSESPIPIVEKPQAFTVTPEPVIKLKTKKFNYRKGNYMFPTISFRAGVKGFEGLYDDKTQKPKTRYRSLRTTAYTPTQFSLQKVRKKINKEKIMKPSWCINPKVNECYTPSIFSNSLETAGNTETAENRFEKMFFRKKDRRLKIILN</sequence>
<reference evidence="1 2" key="1">
    <citation type="submission" date="2016-11" db="EMBL/GenBank/DDBJ databases">
        <title>The macronuclear genome of Stentor coeruleus: a giant cell with tiny introns.</title>
        <authorList>
            <person name="Slabodnick M."/>
            <person name="Ruby J.G."/>
            <person name="Reiff S.B."/>
            <person name="Swart E.C."/>
            <person name="Gosai S."/>
            <person name="Prabakaran S."/>
            <person name="Witkowska E."/>
            <person name="Larue G.E."/>
            <person name="Fisher S."/>
            <person name="Freeman R.M."/>
            <person name="Gunawardena J."/>
            <person name="Chu W."/>
            <person name="Stover N.A."/>
            <person name="Gregory B.D."/>
            <person name="Nowacki M."/>
            <person name="Derisi J."/>
            <person name="Roy S.W."/>
            <person name="Marshall W.F."/>
            <person name="Sood P."/>
        </authorList>
    </citation>
    <scope>NUCLEOTIDE SEQUENCE [LARGE SCALE GENOMIC DNA]</scope>
    <source>
        <strain evidence="1">WM001</strain>
    </source>
</reference>
<dbReference type="Proteomes" id="UP000187209">
    <property type="component" value="Unassembled WGS sequence"/>
</dbReference>
<dbReference type="InterPro" id="IPR000048">
    <property type="entry name" value="IQ_motif_EF-hand-BS"/>
</dbReference>
<gene>
    <name evidence="1" type="ORF">SteCoe_8996</name>
</gene>
<dbReference type="EMBL" id="MPUH01000137">
    <property type="protein sequence ID" value="OMJ88982.1"/>
    <property type="molecule type" value="Genomic_DNA"/>
</dbReference>
<comment type="caution">
    <text evidence="1">The sequence shown here is derived from an EMBL/GenBank/DDBJ whole genome shotgun (WGS) entry which is preliminary data.</text>
</comment>
<evidence type="ECO:0000313" key="1">
    <source>
        <dbReference type="EMBL" id="OMJ88982.1"/>
    </source>
</evidence>
<dbReference type="AlphaFoldDB" id="A0A1R2CIX2"/>
<organism evidence="1 2">
    <name type="scientific">Stentor coeruleus</name>
    <dbReference type="NCBI Taxonomy" id="5963"/>
    <lineage>
        <taxon>Eukaryota</taxon>
        <taxon>Sar</taxon>
        <taxon>Alveolata</taxon>
        <taxon>Ciliophora</taxon>
        <taxon>Postciliodesmatophora</taxon>
        <taxon>Heterotrichea</taxon>
        <taxon>Heterotrichida</taxon>
        <taxon>Stentoridae</taxon>
        <taxon>Stentor</taxon>
    </lineage>
</organism>
<proteinExistence type="predicted"/>
<protein>
    <submittedName>
        <fullName evidence="1">Uncharacterized protein</fullName>
    </submittedName>
</protein>